<name>A0A9W6SJC3_9ACTN</name>
<dbReference type="GO" id="GO:0009088">
    <property type="term" value="P:threonine biosynthetic process"/>
    <property type="evidence" value="ECO:0007669"/>
    <property type="project" value="UniProtKB-UniRule"/>
</dbReference>
<evidence type="ECO:0000256" key="7">
    <source>
        <dbReference type="SAM" id="MobiDB-lite"/>
    </source>
</evidence>
<dbReference type="GO" id="GO:0006565">
    <property type="term" value="P:L-serine catabolic process"/>
    <property type="evidence" value="ECO:0007669"/>
    <property type="project" value="TreeGrafter"/>
</dbReference>
<evidence type="ECO:0000259" key="8">
    <source>
        <dbReference type="Pfam" id="PF00291"/>
    </source>
</evidence>
<evidence type="ECO:0000313" key="10">
    <source>
        <dbReference type="Proteomes" id="UP001165079"/>
    </source>
</evidence>
<dbReference type="Proteomes" id="UP001165079">
    <property type="component" value="Unassembled WGS sequence"/>
</dbReference>
<dbReference type="GO" id="GO:0003941">
    <property type="term" value="F:L-serine ammonia-lyase activity"/>
    <property type="evidence" value="ECO:0007669"/>
    <property type="project" value="TreeGrafter"/>
</dbReference>
<dbReference type="EC" id="4.2.3.1" evidence="5"/>
<accession>A0A9W6SJC3</accession>
<dbReference type="GO" id="GO:0006567">
    <property type="term" value="P:L-threonine catabolic process"/>
    <property type="evidence" value="ECO:0007669"/>
    <property type="project" value="TreeGrafter"/>
</dbReference>
<dbReference type="PANTHER" id="PTHR48078:SF6">
    <property type="entry name" value="L-THREONINE DEHYDRATASE CATABOLIC TDCB"/>
    <property type="match status" value="1"/>
</dbReference>
<feature type="region of interest" description="Disordered" evidence="7">
    <location>
        <begin position="395"/>
        <end position="419"/>
    </location>
</feature>
<comment type="similarity">
    <text evidence="2">Belongs to the threonine synthase family.</text>
</comment>
<dbReference type="InterPro" id="IPR036052">
    <property type="entry name" value="TrpB-like_PALP_sf"/>
</dbReference>
<dbReference type="RefSeq" id="WP_285662189.1">
    <property type="nucleotide sequence ID" value="NZ_BSTX01000001.1"/>
</dbReference>
<evidence type="ECO:0000256" key="6">
    <source>
        <dbReference type="PIRSR" id="PIRSR604450-51"/>
    </source>
</evidence>
<evidence type="ECO:0000256" key="2">
    <source>
        <dbReference type="ARBA" id="ARBA00005517"/>
    </source>
</evidence>
<dbReference type="CDD" id="cd01563">
    <property type="entry name" value="Thr-synth_1"/>
    <property type="match status" value="1"/>
</dbReference>
<keyword evidence="3 6" id="KW-0663">Pyridoxal phosphate</keyword>
<evidence type="ECO:0000256" key="4">
    <source>
        <dbReference type="ARBA" id="ARBA00023239"/>
    </source>
</evidence>
<dbReference type="PANTHER" id="PTHR48078">
    <property type="entry name" value="THREONINE DEHYDRATASE, MITOCHONDRIAL-RELATED"/>
    <property type="match status" value="1"/>
</dbReference>
<keyword evidence="10" id="KW-1185">Reference proteome</keyword>
<dbReference type="AlphaFoldDB" id="A0A9W6SJC3"/>
<evidence type="ECO:0000256" key="5">
    <source>
        <dbReference type="NCBIfam" id="TIGR00260"/>
    </source>
</evidence>
<dbReference type="NCBIfam" id="TIGR00260">
    <property type="entry name" value="thrC"/>
    <property type="match status" value="1"/>
</dbReference>
<feature type="modified residue" description="N6-(pyridoxal phosphate)lysine" evidence="6">
    <location>
        <position position="119"/>
    </location>
</feature>
<dbReference type="SUPFAM" id="SSF53686">
    <property type="entry name" value="Tryptophan synthase beta subunit-like PLP-dependent enzymes"/>
    <property type="match status" value="1"/>
</dbReference>
<keyword evidence="4" id="KW-0456">Lyase</keyword>
<reference evidence="9" key="1">
    <citation type="submission" date="2023-03" db="EMBL/GenBank/DDBJ databases">
        <title>Actinorhabdospora filicis NBRC 111898.</title>
        <authorList>
            <person name="Ichikawa N."/>
            <person name="Sato H."/>
            <person name="Tonouchi N."/>
        </authorList>
    </citation>
    <scope>NUCLEOTIDE SEQUENCE</scope>
    <source>
        <strain evidence="9">NBRC 111898</strain>
    </source>
</reference>
<evidence type="ECO:0000313" key="9">
    <source>
        <dbReference type="EMBL" id="GLZ77053.1"/>
    </source>
</evidence>
<dbReference type="EMBL" id="BSTX01000001">
    <property type="protein sequence ID" value="GLZ77053.1"/>
    <property type="molecule type" value="Genomic_DNA"/>
</dbReference>
<gene>
    <name evidence="9" type="ORF">Afil01_18600</name>
</gene>
<comment type="cofactor">
    <cofactor evidence="1 6">
        <name>pyridoxal 5'-phosphate</name>
        <dbReference type="ChEBI" id="CHEBI:597326"/>
    </cofactor>
</comment>
<dbReference type="InterPro" id="IPR001926">
    <property type="entry name" value="TrpB-like_PALP"/>
</dbReference>
<organism evidence="9 10">
    <name type="scientific">Actinorhabdospora filicis</name>
    <dbReference type="NCBI Taxonomy" id="1785913"/>
    <lineage>
        <taxon>Bacteria</taxon>
        <taxon>Bacillati</taxon>
        <taxon>Actinomycetota</taxon>
        <taxon>Actinomycetes</taxon>
        <taxon>Micromonosporales</taxon>
        <taxon>Micromonosporaceae</taxon>
        <taxon>Actinorhabdospora</taxon>
    </lineage>
</organism>
<dbReference type="GO" id="GO:0009097">
    <property type="term" value="P:isoleucine biosynthetic process"/>
    <property type="evidence" value="ECO:0007669"/>
    <property type="project" value="TreeGrafter"/>
</dbReference>
<dbReference type="GO" id="GO:0004794">
    <property type="term" value="F:threonine deaminase activity"/>
    <property type="evidence" value="ECO:0007669"/>
    <property type="project" value="TreeGrafter"/>
</dbReference>
<sequence length="419" mass="44269">MSAPTVPFTASPAIGLVCRACQAKYPLIAQHACWNCFGPLEVDYDPALLAKVTREQIESGPQNIWRYAGLLPAGVDPATRVTLNPGMTPLVDATNLARELGMKKLWVKDDSGNPTHSFKDRVVSVALTAAAQLGFDRFACASTGNLANSVAAHAARAGVPSIVFIPYDLEAGKVTASAVYGGTLVAIEGSYDDVNRLCSELTETDEFETTAFVNVNVRPFYAEGSKTLGYEVAEQLGWRLPEQVVIPMASGELLTKVDKAFEELVQIGLVDAAVPRVFGAQSAGCDPIATALKAGTDEITPVKPTGIAKSLNIGDPAAGPYAIESVRRTGGWMESVTDDEIRDGIRLLARTTGVFAETAGGVVVATLQKLLREGKLDPEAETVIYNTGDGLKTADAIDGRPTHQVKPSLKAAREAGLLG</sequence>
<proteinExistence type="inferred from homology"/>
<dbReference type="GO" id="GO:0004795">
    <property type="term" value="F:threonine synthase activity"/>
    <property type="evidence" value="ECO:0007669"/>
    <property type="project" value="UniProtKB-UniRule"/>
</dbReference>
<dbReference type="Pfam" id="PF00291">
    <property type="entry name" value="PALP"/>
    <property type="match status" value="1"/>
</dbReference>
<dbReference type="InterPro" id="IPR050147">
    <property type="entry name" value="Ser/Thr_Dehydratase"/>
</dbReference>
<protein>
    <recommendedName>
        <fullName evidence="5">Threonine synthase</fullName>
        <ecNumber evidence="5">4.2.3.1</ecNumber>
    </recommendedName>
</protein>
<evidence type="ECO:0000256" key="3">
    <source>
        <dbReference type="ARBA" id="ARBA00022898"/>
    </source>
</evidence>
<dbReference type="Gene3D" id="3.40.50.1100">
    <property type="match status" value="2"/>
</dbReference>
<comment type="caution">
    <text evidence="9">The sequence shown here is derived from an EMBL/GenBank/DDBJ whole genome shotgun (WGS) entry which is preliminary data.</text>
</comment>
<dbReference type="InterPro" id="IPR004450">
    <property type="entry name" value="Thr_synthase-like"/>
</dbReference>
<evidence type="ECO:0000256" key="1">
    <source>
        <dbReference type="ARBA" id="ARBA00001933"/>
    </source>
</evidence>
<feature type="domain" description="Tryptophan synthase beta chain-like PALP" evidence="8">
    <location>
        <begin position="82"/>
        <end position="388"/>
    </location>
</feature>